<evidence type="ECO:0000256" key="4">
    <source>
        <dbReference type="RuleBase" id="RU003582"/>
    </source>
</evidence>
<protein>
    <recommendedName>
        <fullName evidence="4">NADH-quinone oxidoreductase</fullName>
        <ecNumber evidence="4">7.1.1.-</ecNumber>
    </recommendedName>
</protein>
<keyword evidence="4" id="KW-0874">Quinone</keyword>
<reference evidence="6 7" key="1">
    <citation type="submission" date="2023-11" db="EMBL/GenBank/DDBJ databases">
        <title>Peredibacter starrii A3.12.</title>
        <authorList>
            <person name="Mitchell R.J."/>
        </authorList>
    </citation>
    <scope>NUCLEOTIDE SEQUENCE [LARGE SCALE GENOMIC DNA]</scope>
    <source>
        <strain evidence="6 7">A3.12</strain>
    </source>
</reference>
<dbReference type="InterPro" id="IPR037232">
    <property type="entry name" value="NADH_quin_OxRdtase_su_C/D-like"/>
</dbReference>
<dbReference type="PANTHER" id="PTHR10884">
    <property type="entry name" value="NADH DEHYDROGENASE UBIQUINONE IRON-SULFUR PROTEIN 3"/>
    <property type="match status" value="1"/>
</dbReference>
<sequence length="194" mass="22230">MLNVDFNKLASLINANVQGANATVNNAEDAKFDSSITVEASKIFAVCEFLKTNKEMPFNSLQCISGVDWVEFMEVCYMVAHFDTTAPREFILKVKVTDRVAPTVDSVVKVWAAANYQEREVYDMFGIKFNNHPDMRRILCPDDWQGWPLRKDYVAQKDYNGMAVYPDNKMNFEDREFIVRQDMIKKAQLAASSN</sequence>
<dbReference type="NCBIfam" id="TIGR01961">
    <property type="entry name" value="NuoC_fam"/>
    <property type="match status" value="1"/>
</dbReference>
<name>A0AAX4HLW3_9BACT</name>
<dbReference type="GO" id="GO:0008137">
    <property type="term" value="F:NADH dehydrogenase (ubiquinone) activity"/>
    <property type="evidence" value="ECO:0007669"/>
    <property type="project" value="InterPro"/>
</dbReference>
<keyword evidence="2 3" id="KW-0813">Transport</keyword>
<accession>A0AAX4HLW3</accession>
<dbReference type="InterPro" id="IPR001268">
    <property type="entry name" value="NADH_UbQ_OxRdtase_30kDa_su"/>
</dbReference>
<dbReference type="SUPFAM" id="SSF143243">
    <property type="entry name" value="Nqo5-like"/>
    <property type="match status" value="1"/>
</dbReference>
<evidence type="ECO:0000256" key="2">
    <source>
        <dbReference type="ARBA" id="ARBA00022448"/>
    </source>
</evidence>
<comment type="similarity">
    <text evidence="1 3">Belongs to the complex I 30 kDa subunit family.</text>
</comment>
<dbReference type="PANTHER" id="PTHR10884:SF14">
    <property type="entry name" value="NADH DEHYDROGENASE [UBIQUINONE] IRON-SULFUR PROTEIN 3, MITOCHONDRIAL"/>
    <property type="match status" value="1"/>
</dbReference>
<gene>
    <name evidence="6" type="ORF">SOO65_16295</name>
</gene>
<dbReference type="KEGG" id="psti:SOO65_16295"/>
<dbReference type="EC" id="7.1.1.-" evidence="4"/>
<evidence type="ECO:0000256" key="3">
    <source>
        <dbReference type="RuleBase" id="RU003456"/>
    </source>
</evidence>
<dbReference type="InterPro" id="IPR020396">
    <property type="entry name" value="NADH_UbQ_OxRdtase_CS"/>
</dbReference>
<evidence type="ECO:0000256" key="1">
    <source>
        <dbReference type="ARBA" id="ARBA00007569"/>
    </source>
</evidence>
<keyword evidence="3" id="KW-1278">Translocase</keyword>
<dbReference type="GO" id="GO:0016651">
    <property type="term" value="F:oxidoreductase activity, acting on NAD(P)H"/>
    <property type="evidence" value="ECO:0007669"/>
    <property type="project" value="InterPro"/>
</dbReference>
<feature type="domain" description="NADH:ubiquinone oxidoreductase 30kDa subunit" evidence="5">
    <location>
        <begin position="36"/>
        <end position="157"/>
    </location>
</feature>
<dbReference type="Pfam" id="PF00329">
    <property type="entry name" value="Complex1_30kDa"/>
    <property type="match status" value="1"/>
</dbReference>
<proteinExistence type="inferred from homology"/>
<dbReference type="PROSITE" id="PS00542">
    <property type="entry name" value="COMPLEX1_30K"/>
    <property type="match status" value="1"/>
</dbReference>
<dbReference type="AlphaFoldDB" id="A0AAX4HLW3"/>
<comment type="catalytic activity">
    <reaction evidence="4">
        <text>a quinone + NADH + 5 H(+)(in) = a quinol + NAD(+) + 4 H(+)(out)</text>
        <dbReference type="Rhea" id="RHEA:57888"/>
        <dbReference type="ChEBI" id="CHEBI:15378"/>
        <dbReference type="ChEBI" id="CHEBI:24646"/>
        <dbReference type="ChEBI" id="CHEBI:57540"/>
        <dbReference type="ChEBI" id="CHEBI:57945"/>
        <dbReference type="ChEBI" id="CHEBI:132124"/>
    </reaction>
</comment>
<evidence type="ECO:0000259" key="5">
    <source>
        <dbReference type="Pfam" id="PF00329"/>
    </source>
</evidence>
<dbReference type="EMBL" id="CP139487">
    <property type="protein sequence ID" value="WPU64255.1"/>
    <property type="molecule type" value="Genomic_DNA"/>
</dbReference>
<organism evidence="6 7">
    <name type="scientific">Peredibacter starrii</name>
    <dbReference type="NCBI Taxonomy" id="28202"/>
    <lineage>
        <taxon>Bacteria</taxon>
        <taxon>Pseudomonadati</taxon>
        <taxon>Bdellovibrionota</taxon>
        <taxon>Bacteriovoracia</taxon>
        <taxon>Bacteriovoracales</taxon>
        <taxon>Bacteriovoracaceae</taxon>
        <taxon>Peredibacter</taxon>
    </lineage>
</organism>
<evidence type="ECO:0000313" key="6">
    <source>
        <dbReference type="EMBL" id="WPU64255.1"/>
    </source>
</evidence>
<dbReference type="InterPro" id="IPR010218">
    <property type="entry name" value="NADH_DH_suC"/>
</dbReference>
<comment type="function">
    <text evidence="4">NDH-1 shuttles electrons from NADH, via FMN and iron-sulfur (Fe-S) centers, to quinones in the respiratory chain.</text>
</comment>
<keyword evidence="7" id="KW-1185">Reference proteome</keyword>
<evidence type="ECO:0000313" key="7">
    <source>
        <dbReference type="Proteomes" id="UP001324634"/>
    </source>
</evidence>
<dbReference type="Gene3D" id="3.30.460.80">
    <property type="entry name" value="NADH:ubiquinone oxidoreductase, 30kDa subunit"/>
    <property type="match status" value="1"/>
</dbReference>
<keyword evidence="3" id="KW-0520">NAD</keyword>
<dbReference type="GO" id="GO:0048038">
    <property type="term" value="F:quinone binding"/>
    <property type="evidence" value="ECO:0007669"/>
    <property type="project" value="UniProtKB-KW"/>
</dbReference>
<dbReference type="RefSeq" id="WP_321392708.1">
    <property type="nucleotide sequence ID" value="NZ_CP139487.1"/>
</dbReference>
<dbReference type="Proteomes" id="UP001324634">
    <property type="component" value="Chromosome"/>
</dbReference>